<comment type="caution">
    <text evidence="2">The sequence shown here is derived from an EMBL/GenBank/DDBJ whole genome shotgun (WGS) entry which is preliminary data.</text>
</comment>
<dbReference type="InterPro" id="IPR036237">
    <property type="entry name" value="Xyl_isomerase-like_sf"/>
</dbReference>
<accession>A0A402BB28</accession>
<evidence type="ECO:0000313" key="2">
    <source>
        <dbReference type="EMBL" id="GCE28638.1"/>
    </source>
</evidence>
<proteinExistence type="predicted"/>
<dbReference type="OrthoDB" id="9779184at2"/>
<gene>
    <name evidence="2" type="ORF">KDA_41220</name>
</gene>
<dbReference type="InterPro" id="IPR013022">
    <property type="entry name" value="Xyl_isomerase-like_TIM-brl"/>
</dbReference>
<dbReference type="PANTHER" id="PTHR12110">
    <property type="entry name" value="HYDROXYPYRUVATE ISOMERASE"/>
    <property type="match status" value="1"/>
</dbReference>
<organism evidence="2 3">
    <name type="scientific">Dictyobacter alpinus</name>
    <dbReference type="NCBI Taxonomy" id="2014873"/>
    <lineage>
        <taxon>Bacteria</taxon>
        <taxon>Bacillati</taxon>
        <taxon>Chloroflexota</taxon>
        <taxon>Ktedonobacteria</taxon>
        <taxon>Ktedonobacterales</taxon>
        <taxon>Dictyobacteraceae</taxon>
        <taxon>Dictyobacter</taxon>
    </lineage>
</organism>
<evidence type="ECO:0000313" key="3">
    <source>
        <dbReference type="Proteomes" id="UP000287171"/>
    </source>
</evidence>
<keyword evidence="3" id="KW-1185">Reference proteome</keyword>
<protein>
    <recommendedName>
        <fullName evidence="1">Xylose isomerase-like TIM barrel domain-containing protein</fullName>
    </recommendedName>
</protein>
<dbReference type="Pfam" id="PF01261">
    <property type="entry name" value="AP_endonuc_2"/>
    <property type="match status" value="1"/>
</dbReference>
<dbReference type="SUPFAM" id="SSF51658">
    <property type="entry name" value="Xylose isomerase-like"/>
    <property type="match status" value="1"/>
</dbReference>
<evidence type="ECO:0000259" key="1">
    <source>
        <dbReference type="Pfam" id="PF01261"/>
    </source>
</evidence>
<dbReference type="EMBL" id="BIFT01000001">
    <property type="protein sequence ID" value="GCE28638.1"/>
    <property type="molecule type" value="Genomic_DNA"/>
</dbReference>
<reference evidence="3" key="1">
    <citation type="submission" date="2018-12" db="EMBL/GenBank/DDBJ databases">
        <title>Tengunoibacter tsumagoiensis gen. nov., sp. nov., Dictyobacter kobayashii sp. nov., D. alpinus sp. nov., and D. joshuensis sp. nov. and description of Dictyobacteraceae fam. nov. within the order Ktedonobacterales isolated from Tengu-no-mugimeshi.</title>
        <authorList>
            <person name="Wang C.M."/>
            <person name="Zheng Y."/>
            <person name="Sakai Y."/>
            <person name="Toyoda A."/>
            <person name="Minakuchi Y."/>
            <person name="Abe K."/>
            <person name="Yokota A."/>
            <person name="Yabe S."/>
        </authorList>
    </citation>
    <scope>NUCLEOTIDE SEQUENCE [LARGE SCALE GENOMIC DNA]</scope>
    <source>
        <strain evidence="3">Uno16</strain>
    </source>
</reference>
<dbReference type="AlphaFoldDB" id="A0A402BB28"/>
<feature type="domain" description="Xylose isomerase-like TIM barrel" evidence="1">
    <location>
        <begin position="23"/>
        <end position="257"/>
    </location>
</feature>
<dbReference type="Gene3D" id="3.20.20.150">
    <property type="entry name" value="Divalent-metal-dependent TIM barrel enzymes"/>
    <property type="match status" value="1"/>
</dbReference>
<name>A0A402BB28_9CHLR</name>
<sequence>MANNPISCHLITWGDKFEQALTEVEEIGFHACEPFSHVALAYEENPTQLRDLLASHNLRLSALYGGGRFSDPARSKETVDTNVRLARFLSKIGVDRLVFGPGGPRTAGGTSDADLKEAAKTINEAARACYDLGVSACVHPHLGTEIETEHEIDTIMALTDPAYVFFCPDTAHLTCAEIDVPQMIRRYGSRMRYMHIKDLREGAIEERRNKQAGNNVSSGTEQLPIFCELGKGIIDYTPIMSALADVNYQDWMTVEIDVSLTTPKESLLLCREYLLNVIGVQL</sequence>
<dbReference type="InterPro" id="IPR050312">
    <property type="entry name" value="IolE/XylAMocC-like"/>
</dbReference>
<dbReference type="Proteomes" id="UP000287171">
    <property type="component" value="Unassembled WGS sequence"/>
</dbReference>
<dbReference type="PANTHER" id="PTHR12110:SF41">
    <property type="entry name" value="INOSOSE DEHYDRATASE"/>
    <property type="match status" value="1"/>
</dbReference>
<dbReference type="RefSeq" id="WP_126628831.1">
    <property type="nucleotide sequence ID" value="NZ_BIFT01000001.1"/>
</dbReference>